<dbReference type="RefSeq" id="WP_190615713.1">
    <property type="nucleotide sequence ID" value="NZ_AP018712.1"/>
</dbReference>
<dbReference type="EMBL" id="AP018712">
    <property type="protein sequence ID" value="BBE30636.1"/>
    <property type="molecule type" value="Genomic_DNA"/>
</dbReference>
<dbReference type="Proteomes" id="UP000516361">
    <property type="component" value="Chromosome"/>
</dbReference>
<organism evidence="1 2">
    <name type="scientific">Tepiditoga spiralis</name>
    <dbReference type="NCBI Taxonomy" id="2108365"/>
    <lineage>
        <taxon>Bacteria</taxon>
        <taxon>Thermotogati</taxon>
        <taxon>Thermotogota</taxon>
        <taxon>Thermotogae</taxon>
        <taxon>Petrotogales</taxon>
        <taxon>Petrotogaceae</taxon>
        <taxon>Tepiditoga</taxon>
    </lineage>
</organism>
<reference evidence="1 2" key="1">
    <citation type="submission" date="2018-06" db="EMBL/GenBank/DDBJ databases">
        <title>Genome sequencing of Oceanotoga sp. sy52.</title>
        <authorList>
            <person name="Mori K."/>
        </authorList>
    </citation>
    <scope>NUCLEOTIDE SEQUENCE [LARGE SCALE GENOMIC DNA]</scope>
    <source>
        <strain evidence="2">sy52</strain>
    </source>
</reference>
<dbReference type="Gene3D" id="3.40.50.300">
    <property type="entry name" value="P-loop containing nucleotide triphosphate hydrolases"/>
    <property type="match status" value="1"/>
</dbReference>
<accession>A0A7G1G5R2</accession>
<evidence type="ECO:0008006" key="3">
    <source>
        <dbReference type="Google" id="ProtNLM"/>
    </source>
</evidence>
<dbReference type="KEGG" id="ocy:OSSY52_07770"/>
<keyword evidence="2" id="KW-1185">Reference proteome</keyword>
<protein>
    <recommendedName>
        <fullName evidence="3">AAA-ATPase-like domain-containing protein</fullName>
    </recommendedName>
</protein>
<dbReference type="SUPFAM" id="SSF52540">
    <property type="entry name" value="P-loop containing nucleoside triphosphate hydrolases"/>
    <property type="match status" value="1"/>
</dbReference>
<dbReference type="InParanoid" id="A0A7G1G5R2"/>
<name>A0A7G1G5R2_9BACT</name>
<evidence type="ECO:0000313" key="2">
    <source>
        <dbReference type="Proteomes" id="UP000516361"/>
    </source>
</evidence>
<evidence type="ECO:0000313" key="1">
    <source>
        <dbReference type="EMBL" id="BBE30636.1"/>
    </source>
</evidence>
<dbReference type="InterPro" id="IPR027417">
    <property type="entry name" value="P-loop_NTPase"/>
</dbReference>
<proteinExistence type="predicted"/>
<sequence length="517" mass="61567">MKRFNTTGVCVPKKHYMVNIENKLKQIMKLIENGEYFTINKPRQFGKTTTMFLLMKKLRKTNNYLPIKISFEGIGDMPFQNEEVFSKTFLSLIKRNLIFTDEEISEKIEIKKMSMNQLSEEITRINKLTNKKIVLMIDEVDKSSNNQLFLNFLGMLRTKYLNQIEEEDKSFYSIILAGVHDVKSLKTHIRPNEEIKYNSPWNIAVDFDIDLSFNSGEISTMIVDYYNDRGYELNNVKYISEKLYYYTSGYPFLVSKLCQIIDEEMKIKKEWTDEVLQDSVKIILKKQNTNFESLIKNLENNEDIYNLVYKIIIDGKEVKYNMYNPIINLCLMYGILKNENGTLKVQNKIYEQLIYDYMASKIETSQNVDTERYNFRDNFIIGDKLNMELVLKKFQLFMKEQYSEKDVNFVERNGTLIFLAFIKPIINGKGFDFKEVQISEEKRLDVVITYSKYKYIIEMKKWYGEEYHKRGIKQLEQYLDINNQNKGYLVIFDTRKKSNKKQENIKIKNKEIFAVWV</sequence>
<dbReference type="AlphaFoldDB" id="A0A7G1G5R2"/>
<gene>
    <name evidence="1" type="ORF">OSSY52_07770</name>
</gene>